<dbReference type="RefSeq" id="WP_135872274.1">
    <property type="nucleotide sequence ID" value="NZ_SRSC01000004.1"/>
</dbReference>
<keyword evidence="1" id="KW-0472">Membrane</keyword>
<accession>A0A4S1CBV7</accession>
<dbReference type="AlphaFoldDB" id="A0A4S1CBV7"/>
<dbReference type="EMBL" id="SRSC01000004">
    <property type="protein sequence ID" value="TGU70865.1"/>
    <property type="molecule type" value="Genomic_DNA"/>
</dbReference>
<name>A0A4S1CBV7_9BACT</name>
<keyword evidence="1" id="KW-1133">Transmembrane helix</keyword>
<gene>
    <name evidence="2" type="ORF">E4633_17905</name>
</gene>
<protein>
    <submittedName>
        <fullName evidence="2">Uncharacterized protein</fullName>
    </submittedName>
</protein>
<organism evidence="2 3">
    <name type="scientific">Geomonas terrae</name>
    <dbReference type="NCBI Taxonomy" id="2562681"/>
    <lineage>
        <taxon>Bacteria</taxon>
        <taxon>Pseudomonadati</taxon>
        <taxon>Thermodesulfobacteriota</taxon>
        <taxon>Desulfuromonadia</taxon>
        <taxon>Geobacterales</taxon>
        <taxon>Geobacteraceae</taxon>
        <taxon>Geomonas</taxon>
    </lineage>
</organism>
<reference evidence="2 3" key="1">
    <citation type="submission" date="2019-04" db="EMBL/GenBank/DDBJ databases">
        <title>Geobacter oryzae sp. nov., ferric-reducing bacteria isolated from paddy soil.</title>
        <authorList>
            <person name="Xu Z."/>
            <person name="Masuda Y."/>
            <person name="Itoh H."/>
            <person name="Senoo K."/>
        </authorList>
    </citation>
    <scope>NUCLEOTIDE SEQUENCE [LARGE SCALE GENOMIC DNA]</scope>
    <source>
        <strain evidence="2 3">Red111</strain>
    </source>
</reference>
<keyword evidence="3" id="KW-1185">Reference proteome</keyword>
<dbReference type="Proteomes" id="UP000306416">
    <property type="component" value="Unassembled WGS sequence"/>
</dbReference>
<evidence type="ECO:0000313" key="3">
    <source>
        <dbReference type="Proteomes" id="UP000306416"/>
    </source>
</evidence>
<comment type="caution">
    <text evidence="2">The sequence shown here is derived from an EMBL/GenBank/DDBJ whole genome shotgun (WGS) entry which is preliminary data.</text>
</comment>
<feature type="transmembrane region" description="Helical" evidence="1">
    <location>
        <begin position="6"/>
        <end position="29"/>
    </location>
</feature>
<proteinExistence type="predicted"/>
<evidence type="ECO:0000256" key="1">
    <source>
        <dbReference type="SAM" id="Phobius"/>
    </source>
</evidence>
<evidence type="ECO:0000313" key="2">
    <source>
        <dbReference type="EMBL" id="TGU70865.1"/>
    </source>
</evidence>
<feature type="transmembrane region" description="Helical" evidence="1">
    <location>
        <begin position="41"/>
        <end position="59"/>
    </location>
</feature>
<sequence>MSSSFWSALCLAGLWGGIFCTILLILKAFPTRDRFDGRSALQWGVAGLVCFVIWILGMTQA</sequence>
<keyword evidence="1" id="KW-0812">Transmembrane</keyword>